<dbReference type="Proteomes" id="UP000293434">
    <property type="component" value="Unassembled WGS sequence"/>
</dbReference>
<accession>A0AB74DZ25</accession>
<protein>
    <submittedName>
        <fullName evidence="1">Aminoglycoside phosphotransferase APH(3')</fullName>
    </submittedName>
</protein>
<organism evidence="1 2">
    <name type="scientific">Staphylococcus aureus</name>
    <dbReference type="NCBI Taxonomy" id="1280"/>
    <lineage>
        <taxon>Bacteria</taxon>
        <taxon>Bacillati</taxon>
        <taxon>Bacillota</taxon>
        <taxon>Bacilli</taxon>
        <taxon>Bacillales</taxon>
        <taxon>Staphylococcaceae</taxon>
        <taxon>Staphylococcus</taxon>
    </lineage>
</organism>
<dbReference type="EMBL" id="RQTC01000430">
    <property type="protein sequence ID" value="RZH90070.1"/>
    <property type="molecule type" value="Genomic_DNA"/>
</dbReference>
<sequence length="101" mass="11795">MKYLIEHYFDNFKVDSIEIIGSGYDSVAYLVNNEYIFKTKFSTNKKKGYAKEKAIYNFLNTNLETNVKIPNIEYSYISDELSILGYKEIKGTFLTPEIYST</sequence>
<dbReference type="Gene3D" id="3.30.200.20">
    <property type="entry name" value="Phosphorylase Kinase, domain 1"/>
    <property type="match status" value="1"/>
</dbReference>
<evidence type="ECO:0000313" key="1">
    <source>
        <dbReference type="EMBL" id="RZH90070.1"/>
    </source>
</evidence>
<proteinExistence type="predicted"/>
<dbReference type="SUPFAM" id="SSF56112">
    <property type="entry name" value="Protein kinase-like (PK-like)"/>
    <property type="match status" value="1"/>
</dbReference>
<evidence type="ECO:0000313" key="2">
    <source>
        <dbReference type="Proteomes" id="UP000293434"/>
    </source>
</evidence>
<dbReference type="AlphaFoldDB" id="A0AB74DZ25"/>
<reference evidence="1 2" key="1">
    <citation type="submission" date="2018-11" db="EMBL/GenBank/DDBJ databases">
        <title>Genomic profiling of Staphylococcus species from a Poultry farm system in KwaZulu-Natal, South Africa.</title>
        <authorList>
            <person name="Amoako D.G."/>
            <person name="Somboro A.M."/>
            <person name="Abia A.L.K."/>
            <person name="Bester L.A."/>
            <person name="Essack S.Y."/>
        </authorList>
    </citation>
    <scope>NUCLEOTIDE SEQUENCE [LARGE SCALE GENOMIC DNA]</scope>
    <source>
        <strain evidence="1 2">SA9</strain>
    </source>
</reference>
<dbReference type="InterPro" id="IPR011009">
    <property type="entry name" value="Kinase-like_dom_sf"/>
</dbReference>
<feature type="non-terminal residue" evidence="1">
    <location>
        <position position="101"/>
    </location>
</feature>
<gene>
    <name evidence="1" type="ORF">EIG94_15360</name>
</gene>
<name>A0AB74DZ25_STAAU</name>
<comment type="caution">
    <text evidence="1">The sequence shown here is derived from an EMBL/GenBank/DDBJ whole genome shotgun (WGS) entry which is preliminary data.</text>
</comment>